<keyword evidence="2" id="KW-0378">Hydrolase</keyword>
<dbReference type="GO" id="GO:0006508">
    <property type="term" value="P:proteolysis"/>
    <property type="evidence" value="ECO:0007669"/>
    <property type="project" value="InterPro"/>
</dbReference>
<comment type="similarity">
    <text evidence="1">Belongs to the peptidase S13 family.</text>
</comment>
<evidence type="ECO:0000256" key="2">
    <source>
        <dbReference type="ARBA" id="ARBA00022801"/>
    </source>
</evidence>
<dbReference type="AlphaFoldDB" id="A0A1M6YB47"/>
<name>A0A1M6YB47_9BURK</name>
<evidence type="ECO:0000313" key="5">
    <source>
        <dbReference type="Proteomes" id="UP000184395"/>
    </source>
</evidence>
<dbReference type="InterPro" id="IPR012338">
    <property type="entry name" value="Beta-lactam/transpept-like"/>
</dbReference>
<dbReference type="PANTHER" id="PTHR30023">
    <property type="entry name" value="D-ALANYL-D-ALANINE CARBOXYPEPTIDASE"/>
    <property type="match status" value="1"/>
</dbReference>
<feature type="chain" id="PRO_5009922813" evidence="3">
    <location>
        <begin position="20"/>
        <end position="551"/>
    </location>
</feature>
<proteinExistence type="inferred from homology"/>
<dbReference type="STRING" id="169427.SAMN05192548_10672"/>
<dbReference type="GO" id="GO:0000270">
    <property type="term" value="P:peptidoglycan metabolic process"/>
    <property type="evidence" value="ECO:0007669"/>
    <property type="project" value="TreeGrafter"/>
</dbReference>
<dbReference type="Pfam" id="PF02113">
    <property type="entry name" value="Peptidase_S13"/>
    <property type="match status" value="2"/>
</dbReference>
<dbReference type="Gene3D" id="3.40.710.10">
    <property type="entry name" value="DD-peptidase/beta-lactamase superfamily"/>
    <property type="match status" value="1"/>
</dbReference>
<evidence type="ECO:0000313" key="4">
    <source>
        <dbReference type="EMBL" id="SHL15491.1"/>
    </source>
</evidence>
<keyword evidence="4" id="KW-0645">Protease</keyword>
<sequence>MRAQFPPILALVVACALVAGCGSDLSVVPPVDPIAQIMNKPRYTSAKSQWSMVVMDASTGQVLDSLQPDTLFLTGSVRKLYSVGTALDLLGADHRFQTPVYRNGTLDASGKLTGDLILKASGDLTFGGRQKPDGTIDFTDFDHNEARGFNGAILTPEDPLTALNDLAAQVRASGITAVSGDVIVDDRLFDAFRVPNGNVLISPILVNENLIDVTLAPGASAGQPGALDWRPRTSAMTLQGTTITTAAQSGGGAVGAADIVVSGDAFDAGPLSCLAAPGCTATVSGEAGLGSPASISLGYVSPLVGNPLYVSNLRVEDPPSFARTAFIDALARAGVTVSAPAVQRNASARLPSAQTYSAATQVASFTSLPYSELSKLILKVSLNTGANLSLMYQGLAQGVRTVGDALSTERKYLTGTLGLDGAGFDFPSNGSGTPDSRATARTTATLLTTMSRRPIQAAYRNALPILGVDGSLAAIGNDVEGKQHILVKSGATVSNGQMIAMNMAGYIDAKSGRRLAYALFVNNAGPVAALTDTLEVFDDEARILGIVYAKY</sequence>
<organism evidence="4 5">
    <name type="scientific">Paraburkholderia terricola</name>
    <dbReference type="NCBI Taxonomy" id="169427"/>
    <lineage>
        <taxon>Bacteria</taxon>
        <taxon>Pseudomonadati</taxon>
        <taxon>Pseudomonadota</taxon>
        <taxon>Betaproteobacteria</taxon>
        <taxon>Burkholderiales</taxon>
        <taxon>Burkholderiaceae</taxon>
        <taxon>Paraburkholderia</taxon>
    </lineage>
</organism>
<reference evidence="4 5" key="1">
    <citation type="submission" date="2016-11" db="EMBL/GenBank/DDBJ databases">
        <authorList>
            <person name="Jaros S."/>
            <person name="Januszkiewicz K."/>
            <person name="Wedrychowicz H."/>
        </authorList>
    </citation>
    <scope>NUCLEOTIDE SEQUENCE [LARGE SCALE GENOMIC DNA]</scope>
    <source>
        <strain evidence="4 5">LMG 20594</strain>
    </source>
</reference>
<dbReference type="SUPFAM" id="SSF56601">
    <property type="entry name" value="beta-lactamase/transpeptidase-like"/>
    <property type="match status" value="1"/>
</dbReference>
<keyword evidence="3" id="KW-0732">Signal</keyword>
<evidence type="ECO:0000256" key="3">
    <source>
        <dbReference type="SAM" id="SignalP"/>
    </source>
</evidence>
<gene>
    <name evidence="4" type="ORF">SAMN05192548_10672</name>
</gene>
<protein>
    <submittedName>
        <fullName evidence="4">D-alanyl-D-alanine carboxypeptidase / D-alanyl-D-alanine-endopeptidase (Penicillin-binding protein 4)</fullName>
    </submittedName>
</protein>
<evidence type="ECO:0000256" key="1">
    <source>
        <dbReference type="ARBA" id="ARBA00006096"/>
    </source>
</evidence>
<keyword evidence="4" id="KW-0121">Carboxypeptidase</keyword>
<accession>A0A1M6YB47</accession>
<dbReference type="EMBL" id="FRAB01000067">
    <property type="protein sequence ID" value="SHL15491.1"/>
    <property type="molecule type" value="Genomic_DNA"/>
</dbReference>
<dbReference type="InterPro" id="IPR000667">
    <property type="entry name" value="Peptidase_S13"/>
</dbReference>
<dbReference type="PANTHER" id="PTHR30023:SF0">
    <property type="entry name" value="PENICILLIN-SENSITIVE CARBOXYPEPTIDASE A"/>
    <property type="match status" value="1"/>
</dbReference>
<dbReference type="GO" id="GO:0004185">
    <property type="term" value="F:serine-type carboxypeptidase activity"/>
    <property type="evidence" value="ECO:0007669"/>
    <property type="project" value="InterPro"/>
</dbReference>
<dbReference type="RefSeq" id="WP_073432568.1">
    <property type="nucleotide sequence ID" value="NZ_CADFGY010000003.1"/>
</dbReference>
<dbReference type="PROSITE" id="PS51257">
    <property type="entry name" value="PROKAR_LIPOPROTEIN"/>
    <property type="match status" value="1"/>
</dbReference>
<dbReference type="Gene3D" id="3.50.80.20">
    <property type="entry name" value="D-Ala-D-Ala carboxypeptidase C, peptidase S13"/>
    <property type="match status" value="1"/>
</dbReference>
<dbReference type="Proteomes" id="UP000184395">
    <property type="component" value="Unassembled WGS sequence"/>
</dbReference>
<feature type="signal peptide" evidence="3">
    <location>
        <begin position="1"/>
        <end position="19"/>
    </location>
</feature>
<dbReference type="OrthoDB" id="9802627at2"/>